<comment type="caution">
    <text evidence="1">The sequence shown here is derived from an EMBL/GenBank/DDBJ whole genome shotgun (WGS) entry which is preliminary data.</text>
</comment>
<dbReference type="Proteomes" id="UP001151760">
    <property type="component" value="Unassembled WGS sequence"/>
</dbReference>
<evidence type="ECO:0000313" key="1">
    <source>
        <dbReference type="EMBL" id="GJT32717.1"/>
    </source>
</evidence>
<sequence length="162" mass="18433">MTIYGRVVTYYQDKEADGVGLIIWGDLQVLIDSPEKDDGSEFWKSQHKWRIQSWKLYSSSGIHVLKTVSGLVICMFVDKKYPLTVKLIERMMDYQLEISHGAVGNELTTAVQLVKFLKKQIADCKRVGVHDCFQLTMIHVLKVETGSQSTMDLTLSGCQRTD</sequence>
<keyword evidence="2" id="KW-1185">Reference proteome</keyword>
<dbReference type="EMBL" id="BQNB010014815">
    <property type="protein sequence ID" value="GJT32717.1"/>
    <property type="molecule type" value="Genomic_DNA"/>
</dbReference>
<name>A0ABQ5D2Z1_9ASTR</name>
<proteinExistence type="predicted"/>
<reference evidence="1" key="2">
    <citation type="submission" date="2022-01" db="EMBL/GenBank/DDBJ databases">
        <authorList>
            <person name="Yamashiro T."/>
            <person name="Shiraishi A."/>
            <person name="Satake H."/>
            <person name="Nakayama K."/>
        </authorList>
    </citation>
    <scope>NUCLEOTIDE SEQUENCE</scope>
</reference>
<protein>
    <submittedName>
        <fullName evidence="1">Uncharacterized protein</fullName>
    </submittedName>
</protein>
<organism evidence="1 2">
    <name type="scientific">Tanacetum coccineum</name>
    <dbReference type="NCBI Taxonomy" id="301880"/>
    <lineage>
        <taxon>Eukaryota</taxon>
        <taxon>Viridiplantae</taxon>
        <taxon>Streptophyta</taxon>
        <taxon>Embryophyta</taxon>
        <taxon>Tracheophyta</taxon>
        <taxon>Spermatophyta</taxon>
        <taxon>Magnoliopsida</taxon>
        <taxon>eudicotyledons</taxon>
        <taxon>Gunneridae</taxon>
        <taxon>Pentapetalae</taxon>
        <taxon>asterids</taxon>
        <taxon>campanulids</taxon>
        <taxon>Asterales</taxon>
        <taxon>Asteraceae</taxon>
        <taxon>Asteroideae</taxon>
        <taxon>Anthemideae</taxon>
        <taxon>Anthemidinae</taxon>
        <taxon>Tanacetum</taxon>
    </lineage>
</organism>
<reference evidence="1" key="1">
    <citation type="journal article" date="2022" name="Int. J. Mol. Sci.">
        <title>Draft Genome of Tanacetum Coccineum: Genomic Comparison of Closely Related Tanacetum-Family Plants.</title>
        <authorList>
            <person name="Yamashiro T."/>
            <person name="Shiraishi A."/>
            <person name="Nakayama K."/>
            <person name="Satake H."/>
        </authorList>
    </citation>
    <scope>NUCLEOTIDE SEQUENCE</scope>
</reference>
<evidence type="ECO:0000313" key="2">
    <source>
        <dbReference type="Proteomes" id="UP001151760"/>
    </source>
</evidence>
<accession>A0ABQ5D2Z1</accession>
<gene>
    <name evidence="1" type="ORF">Tco_0923136</name>
</gene>